<name>A0AAE1CG06_9PEZI</name>
<reference evidence="2" key="1">
    <citation type="journal article" date="2023" name="Mol. Phylogenet. Evol.">
        <title>Genome-scale phylogeny and comparative genomics of the fungal order Sordariales.</title>
        <authorList>
            <person name="Hensen N."/>
            <person name="Bonometti L."/>
            <person name="Westerberg I."/>
            <person name="Brannstrom I.O."/>
            <person name="Guillou S."/>
            <person name="Cros-Aarteil S."/>
            <person name="Calhoun S."/>
            <person name="Haridas S."/>
            <person name="Kuo A."/>
            <person name="Mondo S."/>
            <person name="Pangilinan J."/>
            <person name="Riley R."/>
            <person name="LaButti K."/>
            <person name="Andreopoulos B."/>
            <person name="Lipzen A."/>
            <person name="Chen C."/>
            <person name="Yan M."/>
            <person name="Daum C."/>
            <person name="Ng V."/>
            <person name="Clum A."/>
            <person name="Steindorff A."/>
            <person name="Ohm R.A."/>
            <person name="Martin F."/>
            <person name="Silar P."/>
            <person name="Natvig D.O."/>
            <person name="Lalanne C."/>
            <person name="Gautier V."/>
            <person name="Ament-Velasquez S.L."/>
            <person name="Kruys A."/>
            <person name="Hutchinson M.I."/>
            <person name="Powell A.J."/>
            <person name="Barry K."/>
            <person name="Miller A.N."/>
            <person name="Grigoriev I.V."/>
            <person name="Debuchy R."/>
            <person name="Gladieux P."/>
            <person name="Hiltunen Thoren M."/>
            <person name="Johannesson H."/>
        </authorList>
    </citation>
    <scope>NUCLEOTIDE SEQUENCE</scope>
    <source>
        <strain evidence="2">CBS 314.62</strain>
    </source>
</reference>
<feature type="region of interest" description="Disordered" evidence="1">
    <location>
        <begin position="99"/>
        <end position="149"/>
    </location>
</feature>
<proteinExistence type="predicted"/>
<evidence type="ECO:0000313" key="2">
    <source>
        <dbReference type="EMBL" id="KAK3693162.1"/>
    </source>
</evidence>
<organism evidence="2 3">
    <name type="scientific">Podospora appendiculata</name>
    <dbReference type="NCBI Taxonomy" id="314037"/>
    <lineage>
        <taxon>Eukaryota</taxon>
        <taxon>Fungi</taxon>
        <taxon>Dikarya</taxon>
        <taxon>Ascomycota</taxon>
        <taxon>Pezizomycotina</taxon>
        <taxon>Sordariomycetes</taxon>
        <taxon>Sordariomycetidae</taxon>
        <taxon>Sordariales</taxon>
        <taxon>Podosporaceae</taxon>
        <taxon>Podospora</taxon>
    </lineage>
</organism>
<dbReference type="EMBL" id="JAULSO010000001">
    <property type="protein sequence ID" value="KAK3693162.1"/>
    <property type="molecule type" value="Genomic_DNA"/>
</dbReference>
<dbReference type="AlphaFoldDB" id="A0AAE1CG06"/>
<protein>
    <submittedName>
        <fullName evidence="2">Uncharacterized protein</fullName>
    </submittedName>
</protein>
<evidence type="ECO:0000256" key="1">
    <source>
        <dbReference type="SAM" id="MobiDB-lite"/>
    </source>
</evidence>
<gene>
    <name evidence="2" type="ORF">B0T22DRAFT_34484</name>
</gene>
<evidence type="ECO:0000313" key="3">
    <source>
        <dbReference type="Proteomes" id="UP001270362"/>
    </source>
</evidence>
<feature type="compositionally biased region" description="Pro residues" evidence="1">
    <location>
        <begin position="117"/>
        <end position="139"/>
    </location>
</feature>
<accession>A0AAE1CG06</accession>
<dbReference type="Proteomes" id="UP001270362">
    <property type="component" value="Unassembled WGS sequence"/>
</dbReference>
<comment type="caution">
    <text evidence="2">The sequence shown here is derived from an EMBL/GenBank/DDBJ whole genome shotgun (WGS) entry which is preliminary data.</text>
</comment>
<sequence length="149" mass="16493">MRRRSRNGGGVVQSGRRAEEKRSLASFSKLKQRLWIEDFPDHVSQRNWRPNLRAKTVSYPTLTAVVQVSAWPFLSCCCLYNGPVARLAIAIATDCVIGPAARDKPGSNGRKFGSRPSPAPSPAPPNRPASPCHVAPPPRRINSFRHWGR</sequence>
<keyword evidence="3" id="KW-1185">Reference proteome</keyword>
<reference evidence="2" key="2">
    <citation type="submission" date="2023-06" db="EMBL/GenBank/DDBJ databases">
        <authorList>
            <consortium name="Lawrence Berkeley National Laboratory"/>
            <person name="Haridas S."/>
            <person name="Hensen N."/>
            <person name="Bonometti L."/>
            <person name="Westerberg I."/>
            <person name="Brannstrom I.O."/>
            <person name="Guillou S."/>
            <person name="Cros-Aarteil S."/>
            <person name="Calhoun S."/>
            <person name="Kuo A."/>
            <person name="Mondo S."/>
            <person name="Pangilinan J."/>
            <person name="Riley R."/>
            <person name="Labutti K."/>
            <person name="Andreopoulos B."/>
            <person name="Lipzen A."/>
            <person name="Chen C."/>
            <person name="Yanf M."/>
            <person name="Daum C."/>
            <person name="Ng V."/>
            <person name="Clum A."/>
            <person name="Steindorff A."/>
            <person name="Ohm R."/>
            <person name="Martin F."/>
            <person name="Silar P."/>
            <person name="Natvig D."/>
            <person name="Lalanne C."/>
            <person name="Gautier V."/>
            <person name="Ament-Velasquez S.L."/>
            <person name="Kruys A."/>
            <person name="Hutchinson M.I."/>
            <person name="Powell A.J."/>
            <person name="Barry K."/>
            <person name="Miller A.N."/>
            <person name="Grigoriev I.V."/>
            <person name="Debuchy R."/>
            <person name="Gladieux P."/>
            <person name="Thoren M.H."/>
            <person name="Johannesson H."/>
        </authorList>
    </citation>
    <scope>NUCLEOTIDE SEQUENCE</scope>
    <source>
        <strain evidence="2">CBS 314.62</strain>
    </source>
</reference>